<proteinExistence type="predicted"/>
<evidence type="ECO:0000313" key="2">
    <source>
        <dbReference type="Proteomes" id="UP000319280"/>
    </source>
</evidence>
<accession>A0A549YMV7</accession>
<reference evidence="1 2" key="1">
    <citation type="submission" date="2019-07" db="EMBL/GenBank/DDBJ databases">
        <title>Genomic analysis of Lentibacillus sp. NKC851-2.</title>
        <authorList>
            <person name="Oh Y.J."/>
        </authorList>
    </citation>
    <scope>NUCLEOTIDE SEQUENCE [LARGE SCALE GENOMIC DNA]</scope>
    <source>
        <strain evidence="1 2">NKC851-2</strain>
    </source>
</reference>
<name>A0A549YMV7_9BACI</name>
<dbReference type="AlphaFoldDB" id="A0A549YMV7"/>
<keyword evidence="2" id="KW-1185">Reference proteome</keyword>
<protein>
    <submittedName>
        <fullName evidence="1">Uncharacterized protein</fullName>
    </submittedName>
</protein>
<dbReference type="EMBL" id="VJMZ01000001">
    <property type="protein sequence ID" value="TRM13205.1"/>
    <property type="molecule type" value="Genomic_DNA"/>
</dbReference>
<gene>
    <name evidence="1" type="ORF">FH966_06210</name>
</gene>
<dbReference type="Proteomes" id="UP000319280">
    <property type="component" value="Unassembled WGS sequence"/>
</dbReference>
<comment type="caution">
    <text evidence="1">The sequence shown here is derived from an EMBL/GenBank/DDBJ whole genome shotgun (WGS) entry which is preliminary data.</text>
</comment>
<organism evidence="1 2">
    <name type="scientific">Lentibacillus cibarius</name>
    <dbReference type="NCBI Taxonomy" id="2583219"/>
    <lineage>
        <taxon>Bacteria</taxon>
        <taxon>Bacillati</taxon>
        <taxon>Bacillota</taxon>
        <taxon>Bacilli</taxon>
        <taxon>Bacillales</taxon>
        <taxon>Bacillaceae</taxon>
        <taxon>Lentibacillus</taxon>
    </lineage>
</organism>
<sequence>MVYNEKEEQIIERYRQDEKLMILVYAQWCVNHDLDPEKLYERAYPGQRKNETLQEVLERTVPKQESEKIDDQTVIQALQAFGNDDLAFAVQEQIDVRKRGYG</sequence>
<evidence type="ECO:0000313" key="1">
    <source>
        <dbReference type="EMBL" id="TRM13205.1"/>
    </source>
</evidence>